<feature type="transmembrane region" description="Helical" evidence="1">
    <location>
        <begin position="61"/>
        <end position="83"/>
    </location>
</feature>
<dbReference type="Proteomes" id="UP000228621">
    <property type="component" value="Unassembled WGS sequence"/>
</dbReference>
<dbReference type="RefSeq" id="WP_099642501.1">
    <property type="nucleotide sequence ID" value="NZ_NKHF01000058.1"/>
</dbReference>
<evidence type="ECO:0000313" key="2">
    <source>
        <dbReference type="EMBL" id="PCK31298.1"/>
    </source>
</evidence>
<accession>A0A2A5JPF0</accession>
<evidence type="ECO:0000313" key="3">
    <source>
        <dbReference type="Proteomes" id="UP000228621"/>
    </source>
</evidence>
<evidence type="ECO:0008006" key="4">
    <source>
        <dbReference type="Google" id="ProtNLM"/>
    </source>
</evidence>
<gene>
    <name evidence="2" type="ORF">CEX98_13020</name>
</gene>
<dbReference type="AlphaFoldDB" id="A0A2A5JPF0"/>
<feature type="transmembrane region" description="Helical" evidence="1">
    <location>
        <begin position="6"/>
        <end position="26"/>
    </location>
</feature>
<feature type="transmembrane region" description="Helical" evidence="1">
    <location>
        <begin position="38"/>
        <end position="55"/>
    </location>
</feature>
<keyword evidence="1" id="KW-0472">Membrane</keyword>
<protein>
    <recommendedName>
        <fullName evidence="4">DUF3325 domain-containing protein</fullName>
    </recommendedName>
</protein>
<organism evidence="2 3">
    <name type="scientific">Pseudoalteromonas piscicida</name>
    <dbReference type="NCBI Taxonomy" id="43662"/>
    <lineage>
        <taxon>Bacteria</taxon>
        <taxon>Pseudomonadati</taxon>
        <taxon>Pseudomonadota</taxon>
        <taxon>Gammaproteobacteria</taxon>
        <taxon>Alteromonadales</taxon>
        <taxon>Pseudoalteromonadaceae</taxon>
        <taxon>Pseudoalteromonas</taxon>
    </lineage>
</organism>
<keyword evidence="1" id="KW-0812">Transmembrane</keyword>
<sequence>MIITIMSFFSIIPLWFATVLLYLASPKQRYLVTPINKPAAYVAATLLAATGFILLTLQFPLVSAALATLVVLMSSLVSVTLLSGYPIKRFYCTSAVVFVVALLLGGIANVA</sequence>
<feature type="transmembrane region" description="Helical" evidence="1">
    <location>
        <begin position="90"/>
        <end position="108"/>
    </location>
</feature>
<evidence type="ECO:0000256" key="1">
    <source>
        <dbReference type="SAM" id="Phobius"/>
    </source>
</evidence>
<reference evidence="3" key="1">
    <citation type="journal article" date="2019" name="Genome Announc.">
        <title>Draft Genome Sequence of Pseudoalteromonas piscicida Strain 36Y ROTHPW, an Hypersaline Seawater Isolate from the South Coast of Sonora, Mexico.</title>
        <authorList>
            <person name="Sanchez-Diaz R."/>
            <person name="Molina-Garza Z.J."/>
            <person name="Cruz-Suarez L.E."/>
            <person name="Selvin J."/>
            <person name="Kiran G.S."/>
            <person name="Ibarra-Gamez J.C."/>
            <person name="Gomez-Gil B."/>
            <person name="Galaviz-Silva L."/>
        </authorList>
    </citation>
    <scope>NUCLEOTIDE SEQUENCE [LARGE SCALE GENOMIC DNA]</scope>
    <source>
        <strain evidence="3">36Y_RITHPW</strain>
    </source>
</reference>
<comment type="caution">
    <text evidence="2">The sequence shown here is derived from an EMBL/GenBank/DDBJ whole genome shotgun (WGS) entry which is preliminary data.</text>
</comment>
<keyword evidence="1" id="KW-1133">Transmembrane helix</keyword>
<keyword evidence="3" id="KW-1185">Reference proteome</keyword>
<proteinExistence type="predicted"/>
<dbReference type="EMBL" id="NKHF01000058">
    <property type="protein sequence ID" value="PCK31298.1"/>
    <property type="molecule type" value="Genomic_DNA"/>
</dbReference>
<name>A0A2A5JPF0_PSEO7</name>